<comment type="caution">
    <text evidence="2">The sequence shown here is derived from an EMBL/GenBank/DDBJ whole genome shotgun (WGS) entry which is preliminary data.</text>
</comment>
<name>A0A164LEP9_BACCE</name>
<dbReference type="PATRIC" id="fig|1396.535.peg.6052"/>
<gene>
    <name evidence="2" type="ORF">B4088_5480</name>
</gene>
<dbReference type="Gene3D" id="2.30.29.50">
    <property type="entry name" value="Bacterial Pleckstrin homology domain"/>
    <property type="match status" value="1"/>
</dbReference>
<dbReference type="Proteomes" id="UP000076482">
    <property type="component" value="Unassembled WGS sequence"/>
</dbReference>
<evidence type="ECO:0000313" key="2">
    <source>
        <dbReference type="EMBL" id="KZD55735.1"/>
    </source>
</evidence>
<protein>
    <recommendedName>
        <fullName evidence="1">YokE-like PH domain-containing protein</fullName>
    </recommendedName>
</protein>
<accession>A0A164LEP9</accession>
<dbReference type="SUPFAM" id="SSF50729">
    <property type="entry name" value="PH domain-like"/>
    <property type="match status" value="1"/>
</dbReference>
<reference evidence="2 3" key="1">
    <citation type="submission" date="2015-09" db="EMBL/GenBank/DDBJ databases">
        <title>Bacillus cereus food isolates.</title>
        <authorList>
            <person name="Boekhorst J."/>
        </authorList>
    </citation>
    <scope>NUCLEOTIDE SEQUENCE [LARGE SCALE GENOMIC DNA]</scope>
    <source>
        <strain evidence="2 3">B4088</strain>
    </source>
</reference>
<evidence type="ECO:0000313" key="3">
    <source>
        <dbReference type="Proteomes" id="UP000076482"/>
    </source>
</evidence>
<dbReference type="EMBL" id="LJKE01000104">
    <property type="protein sequence ID" value="KZD55735.1"/>
    <property type="molecule type" value="Genomic_DNA"/>
</dbReference>
<dbReference type="Pfam" id="PF14470">
    <property type="entry name" value="bPH_3"/>
    <property type="match status" value="1"/>
</dbReference>
<sequence>MDKLDAFKKSNSSLYQKYQGAFDSQPGDFSMVKMAIETIEERLLPGEEVRYSFAIARHQNKDINVYILTNKRYIYYGIRLTKKDFKSIPYDKIENIEVKEKTLTQDLEVRSKEEKITVFFISAHKKHFDEFYVFLSERQLNPVESGVELVKE</sequence>
<organism evidence="2 3">
    <name type="scientific">Bacillus cereus</name>
    <dbReference type="NCBI Taxonomy" id="1396"/>
    <lineage>
        <taxon>Bacteria</taxon>
        <taxon>Bacillati</taxon>
        <taxon>Bacillota</taxon>
        <taxon>Bacilli</taxon>
        <taxon>Bacillales</taxon>
        <taxon>Bacillaceae</taxon>
        <taxon>Bacillus</taxon>
        <taxon>Bacillus cereus group</taxon>
    </lineage>
</organism>
<dbReference type="AlphaFoldDB" id="A0A164LEP9"/>
<dbReference type="InterPro" id="IPR039519">
    <property type="entry name" value="YokE-like_PH"/>
</dbReference>
<evidence type="ECO:0000259" key="1">
    <source>
        <dbReference type="Pfam" id="PF14470"/>
    </source>
</evidence>
<proteinExistence type="predicted"/>
<dbReference type="InterPro" id="IPR037063">
    <property type="entry name" value="PHb_sf"/>
</dbReference>
<feature type="domain" description="YokE-like PH" evidence="1">
    <location>
        <begin position="45"/>
        <end position="134"/>
    </location>
</feature>